<evidence type="ECO:0000313" key="3">
    <source>
        <dbReference type="Proteomes" id="UP000006622"/>
    </source>
</evidence>
<keyword evidence="1" id="KW-0472">Membrane</keyword>
<dbReference type="Proteomes" id="UP000006622">
    <property type="component" value="Chromosome"/>
</dbReference>
<keyword evidence="3" id="KW-1185">Reference proteome</keyword>
<dbReference type="InterPro" id="IPR027268">
    <property type="entry name" value="Peptidase_M4/M1_CTD_sf"/>
</dbReference>
<keyword evidence="1" id="KW-0812">Transmembrane</keyword>
<evidence type="ECO:0000313" key="2">
    <source>
        <dbReference type="EMBL" id="AEH60164.1"/>
    </source>
</evidence>
<dbReference type="SUPFAM" id="SSF55486">
    <property type="entry name" value="Metalloproteases ('zincins'), catalytic domain"/>
    <property type="match status" value="1"/>
</dbReference>
<dbReference type="Gene3D" id="1.10.390.10">
    <property type="entry name" value="Neutral Protease Domain 2"/>
    <property type="match status" value="1"/>
</dbReference>
<dbReference type="RefSeq" id="WP_013897603.1">
    <property type="nucleotide sequence ID" value="NC_015676.1"/>
</dbReference>
<dbReference type="AlphaFoldDB" id="F7XNX4"/>
<dbReference type="OrthoDB" id="121360at2157"/>
<sequence length="409" mass="47226" precursor="true">MDRLRICGIYAGIIFFVAAIALIFSFSAAADQNVPAITIDSDYEVYPDRMQVHVSKEVVFKNTDASTSYRRGYYDRMYSHIPDGAENIQIYGAKGDLVYHGPGHDEPFYTIEFPERVWYGNHYSFNIEYDLVIESLISDSIMAFNVDERGDDVEVCIKVPDAFDVYFDPGIYEMDEVDGYYIFNSRPENEWTRAHAFEIYGNSSRESISRNVKLSQGDLQVTVNHYSGEEQWALGMLRIAEMTLPILENITGIPYPADYDITITQASKADTSGYGGMNRGADGICLLHSEGYDILIHELAHYWTRDHGFEHVWLDEGYADLYTYLVLERIDPEYAEKRKERFFSQYENLKCCYDFPLADWDVPDNLDQRNYTETEFGYKKAFVTVYNLYNDYGLEHMMNLHSGLLIPVS</sequence>
<keyword evidence="1" id="KW-1133">Transmembrane helix</keyword>
<dbReference type="HOGENOM" id="CLU_671965_0_0_2"/>
<evidence type="ECO:0000256" key="1">
    <source>
        <dbReference type="SAM" id="Phobius"/>
    </source>
</evidence>
<evidence type="ECO:0008006" key="4">
    <source>
        <dbReference type="Google" id="ProtNLM"/>
    </source>
</evidence>
<dbReference type="KEGG" id="mzh:Mzhil_0287"/>
<feature type="transmembrane region" description="Helical" evidence="1">
    <location>
        <begin position="7"/>
        <end position="30"/>
    </location>
</feature>
<gene>
    <name evidence="2" type="ordered locus">Mzhil_0287</name>
</gene>
<accession>F7XNX4</accession>
<organism evidence="2 3">
    <name type="scientific">Methanosalsum zhilinae (strain DSM 4017 / NBRC 107636 / OCM 62 / WeN5)</name>
    <name type="common">Methanohalophilus zhilinae</name>
    <dbReference type="NCBI Taxonomy" id="679901"/>
    <lineage>
        <taxon>Archaea</taxon>
        <taxon>Methanobacteriati</taxon>
        <taxon>Methanobacteriota</taxon>
        <taxon>Stenosarchaea group</taxon>
        <taxon>Methanomicrobia</taxon>
        <taxon>Methanosarcinales</taxon>
        <taxon>Methanosarcinaceae</taxon>
        <taxon>Methanosalsum</taxon>
    </lineage>
</organism>
<dbReference type="STRING" id="679901.Mzhil_0287"/>
<reference evidence="2 3" key="1">
    <citation type="submission" date="2010-07" db="EMBL/GenBank/DDBJ databases">
        <title>The complete genome of Methanosalsum zhilinae DSM 4017.</title>
        <authorList>
            <consortium name="US DOE Joint Genome Institute (JGI-PGF)"/>
            <person name="Lucas S."/>
            <person name="Copeland A."/>
            <person name="Lapidus A."/>
            <person name="Glavina del Rio T."/>
            <person name="Dalin E."/>
            <person name="Tice H."/>
            <person name="Bruce D."/>
            <person name="Goodwin L."/>
            <person name="Pitluck S."/>
            <person name="Kyrpides N."/>
            <person name="Mavromatis K."/>
            <person name="Ovchinnikova G."/>
            <person name="Daligault H."/>
            <person name="Detter J.C."/>
            <person name="Han C."/>
            <person name="Tapia R."/>
            <person name="Larimer F."/>
            <person name="Land M."/>
            <person name="Hauser L."/>
            <person name="Markowitz V."/>
            <person name="Cheng J.-F."/>
            <person name="Hugenholtz P."/>
            <person name="Woyke T."/>
            <person name="Wu D."/>
            <person name="Spring S."/>
            <person name="Schueler E."/>
            <person name="Brambilla E."/>
            <person name="Klenk H.-P."/>
            <person name="Eisen J.A."/>
        </authorList>
    </citation>
    <scope>NUCLEOTIDE SEQUENCE [LARGE SCALE GENOMIC DNA]</scope>
    <source>
        <strain evidence="3">DSM 4017 / NBRC 107636 / OCM 62 / WeN5</strain>
    </source>
</reference>
<dbReference type="GeneID" id="10821891"/>
<dbReference type="EMBL" id="CP002101">
    <property type="protein sequence ID" value="AEH60164.1"/>
    <property type="molecule type" value="Genomic_DNA"/>
</dbReference>
<name>F7XNX4_METZD</name>
<proteinExistence type="predicted"/>
<protein>
    <recommendedName>
        <fullName evidence="4">Peptidase M1 membrane alanine aminopeptidase domain-containing protein</fullName>
    </recommendedName>
</protein>